<proteinExistence type="predicted"/>
<dbReference type="AlphaFoldDB" id="A0A7Y5EJC4"/>
<comment type="caution">
    <text evidence="1">The sequence shown here is derived from an EMBL/GenBank/DDBJ whole genome shotgun (WGS) entry which is preliminary data.</text>
</comment>
<dbReference type="Proteomes" id="UP000523161">
    <property type="component" value="Unassembled WGS sequence"/>
</dbReference>
<sequence length="104" mass="11852">MKRKLIKRNKARIANQLQLTRLKDLITPVEANLVTYDSISESKLRGQHCHYRRINRQVKLNPRQLKKLRQKQCLAGLLGSKFGGISKTTLKPASAVFLKNSVKG</sequence>
<dbReference type="RefSeq" id="WP_173502715.1">
    <property type="nucleotide sequence ID" value="NZ_JABSOD010000031.1"/>
</dbReference>
<name>A0A7Y5EJC4_9GAMM</name>
<accession>A0A7Y5EJC4</accession>
<organism evidence="1 2">
    <name type="scientific">Rheinheimera lutimaris</name>
    <dbReference type="NCBI Taxonomy" id="2740584"/>
    <lineage>
        <taxon>Bacteria</taxon>
        <taxon>Pseudomonadati</taxon>
        <taxon>Pseudomonadota</taxon>
        <taxon>Gammaproteobacteria</taxon>
        <taxon>Chromatiales</taxon>
        <taxon>Chromatiaceae</taxon>
        <taxon>Rheinheimera</taxon>
    </lineage>
</organism>
<dbReference type="EMBL" id="JABSOD010000031">
    <property type="protein sequence ID" value="NRQ44490.1"/>
    <property type="molecule type" value="Genomic_DNA"/>
</dbReference>
<protein>
    <submittedName>
        <fullName evidence="1">Uncharacterized protein</fullName>
    </submittedName>
</protein>
<keyword evidence="2" id="KW-1185">Reference proteome</keyword>
<gene>
    <name evidence="1" type="ORF">HRH59_18275</name>
</gene>
<reference evidence="1 2" key="1">
    <citation type="submission" date="2020-06" db="EMBL/GenBank/DDBJ databases">
        <title>Rheinheimera sp. nov., a marine bacterium isolated from coastal.</title>
        <authorList>
            <person name="Yu Q."/>
            <person name="Qi Y."/>
            <person name="Pu J."/>
        </authorList>
    </citation>
    <scope>NUCLEOTIDE SEQUENCE [LARGE SCALE GENOMIC DNA]</scope>
    <source>
        <strain evidence="1 2">YQF-2</strain>
    </source>
</reference>
<evidence type="ECO:0000313" key="2">
    <source>
        <dbReference type="Proteomes" id="UP000523161"/>
    </source>
</evidence>
<evidence type="ECO:0000313" key="1">
    <source>
        <dbReference type="EMBL" id="NRQ44490.1"/>
    </source>
</evidence>